<keyword evidence="3" id="KW-1185">Reference proteome</keyword>
<gene>
    <name evidence="2" type="ORF">Bpfe_019506</name>
</gene>
<organism evidence="2 3">
    <name type="scientific">Biomphalaria pfeifferi</name>
    <name type="common">Bloodfluke planorb</name>
    <name type="synonym">Freshwater snail</name>
    <dbReference type="NCBI Taxonomy" id="112525"/>
    <lineage>
        <taxon>Eukaryota</taxon>
        <taxon>Metazoa</taxon>
        <taxon>Spiralia</taxon>
        <taxon>Lophotrochozoa</taxon>
        <taxon>Mollusca</taxon>
        <taxon>Gastropoda</taxon>
        <taxon>Heterobranchia</taxon>
        <taxon>Euthyneura</taxon>
        <taxon>Panpulmonata</taxon>
        <taxon>Hygrophila</taxon>
        <taxon>Lymnaeoidea</taxon>
        <taxon>Planorbidae</taxon>
        <taxon>Biomphalaria</taxon>
    </lineage>
</organism>
<sequence length="75" mass="8269">MSGTDTENEAREGRGALELNETNLQPRSSLVSEVSSALTDRMPVSHGNCGHETQRALNIYRQCFVFRTKLISSNG</sequence>
<name>A0AAD8BAQ8_BIOPF</name>
<evidence type="ECO:0000313" key="2">
    <source>
        <dbReference type="EMBL" id="KAK0050986.1"/>
    </source>
</evidence>
<dbReference type="AlphaFoldDB" id="A0AAD8BAQ8"/>
<evidence type="ECO:0000256" key="1">
    <source>
        <dbReference type="SAM" id="MobiDB-lite"/>
    </source>
</evidence>
<dbReference type="EMBL" id="JASAOG010000108">
    <property type="protein sequence ID" value="KAK0050986.1"/>
    <property type="molecule type" value="Genomic_DNA"/>
</dbReference>
<reference evidence="2" key="1">
    <citation type="journal article" date="2023" name="PLoS Negl. Trop. Dis.">
        <title>A genome sequence for Biomphalaria pfeifferi, the major vector snail for the human-infecting parasite Schistosoma mansoni.</title>
        <authorList>
            <person name="Bu L."/>
            <person name="Lu L."/>
            <person name="Laidemitt M.R."/>
            <person name="Zhang S.M."/>
            <person name="Mutuku M."/>
            <person name="Mkoji G."/>
            <person name="Steinauer M."/>
            <person name="Loker E.S."/>
        </authorList>
    </citation>
    <scope>NUCLEOTIDE SEQUENCE</scope>
    <source>
        <strain evidence="2">KasaAsao</strain>
    </source>
</reference>
<protein>
    <submittedName>
        <fullName evidence="2">Uncharacterized protein</fullName>
    </submittedName>
</protein>
<comment type="caution">
    <text evidence="2">The sequence shown here is derived from an EMBL/GenBank/DDBJ whole genome shotgun (WGS) entry which is preliminary data.</text>
</comment>
<proteinExistence type="predicted"/>
<reference evidence="2" key="2">
    <citation type="submission" date="2023-04" db="EMBL/GenBank/DDBJ databases">
        <authorList>
            <person name="Bu L."/>
            <person name="Lu L."/>
            <person name="Laidemitt M.R."/>
            <person name="Zhang S.M."/>
            <person name="Mutuku M."/>
            <person name="Mkoji G."/>
            <person name="Steinauer M."/>
            <person name="Loker E.S."/>
        </authorList>
    </citation>
    <scope>NUCLEOTIDE SEQUENCE</scope>
    <source>
        <strain evidence="2">KasaAsao</strain>
        <tissue evidence="2">Whole Snail</tissue>
    </source>
</reference>
<evidence type="ECO:0000313" key="3">
    <source>
        <dbReference type="Proteomes" id="UP001233172"/>
    </source>
</evidence>
<accession>A0AAD8BAQ8</accession>
<feature type="compositionally biased region" description="Polar residues" evidence="1">
    <location>
        <begin position="20"/>
        <end position="29"/>
    </location>
</feature>
<dbReference type="Proteomes" id="UP001233172">
    <property type="component" value="Unassembled WGS sequence"/>
</dbReference>
<feature type="region of interest" description="Disordered" evidence="1">
    <location>
        <begin position="1"/>
        <end position="29"/>
    </location>
</feature>